<feature type="chain" id="PRO_5014850361" evidence="2">
    <location>
        <begin position="17"/>
        <end position="87"/>
    </location>
</feature>
<evidence type="ECO:0000313" key="3">
    <source>
        <dbReference type="EMBL" id="MBW62260.1"/>
    </source>
</evidence>
<reference evidence="3" key="1">
    <citation type="submission" date="2018-01" db="EMBL/GenBank/DDBJ databases">
        <title>An insight into the sialome of Amazonian anophelines.</title>
        <authorList>
            <person name="Ribeiro J.M."/>
            <person name="Scarpassa V."/>
            <person name="Calvo E."/>
        </authorList>
    </citation>
    <scope>NUCLEOTIDE SEQUENCE</scope>
    <source>
        <tissue evidence="3">Salivary glands</tissue>
    </source>
</reference>
<accession>A0A2M4CAA6</accession>
<sequence>MLLLLLLLLLLHPLRSPRHRDQRLPRAPSVLRLTPDRLGPDGCRRNERVTGRTRRLTVVPDRPGRRRRFAHRPGYRALRHRLRDLLR</sequence>
<organism evidence="3">
    <name type="scientific">Anopheles marajoara</name>
    <dbReference type="NCBI Taxonomy" id="58244"/>
    <lineage>
        <taxon>Eukaryota</taxon>
        <taxon>Metazoa</taxon>
        <taxon>Ecdysozoa</taxon>
        <taxon>Arthropoda</taxon>
        <taxon>Hexapoda</taxon>
        <taxon>Insecta</taxon>
        <taxon>Pterygota</taxon>
        <taxon>Neoptera</taxon>
        <taxon>Endopterygota</taxon>
        <taxon>Diptera</taxon>
        <taxon>Nematocera</taxon>
        <taxon>Culicoidea</taxon>
        <taxon>Culicidae</taxon>
        <taxon>Anophelinae</taxon>
        <taxon>Anopheles</taxon>
    </lineage>
</organism>
<dbReference type="EMBL" id="GGFJ01013119">
    <property type="protein sequence ID" value="MBW62260.1"/>
    <property type="molecule type" value="Transcribed_RNA"/>
</dbReference>
<evidence type="ECO:0000256" key="1">
    <source>
        <dbReference type="SAM" id="MobiDB-lite"/>
    </source>
</evidence>
<feature type="compositionally biased region" description="Basic and acidic residues" evidence="1">
    <location>
        <begin position="34"/>
        <end position="46"/>
    </location>
</feature>
<keyword evidence="2" id="KW-0732">Signal</keyword>
<dbReference type="AlphaFoldDB" id="A0A2M4CAA6"/>
<name>A0A2M4CAA6_9DIPT</name>
<feature type="signal peptide" evidence="2">
    <location>
        <begin position="1"/>
        <end position="16"/>
    </location>
</feature>
<feature type="region of interest" description="Disordered" evidence="1">
    <location>
        <begin position="18"/>
        <end position="46"/>
    </location>
</feature>
<evidence type="ECO:0000256" key="2">
    <source>
        <dbReference type="SAM" id="SignalP"/>
    </source>
</evidence>
<proteinExistence type="predicted"/>
<protein>
    <submittedName>
        <fullName evidence="3">Putative secreted protein</fullName>
    </submittedName>
</protein>